<dbReference type="EMBL" id="JBFXLQ010000050">
    <property type="protein sequence ID" value="KAL2863588.1"/>
    <property type="molecule type" value="Genomic_DNA"/>
</dbReference>
<keyword evidence="2" id="KW-1185">Reference proteome</keyword>
<proteinExistence type="predicted"/>
<protein>
    <submittedName>
        <fullName evidence="1">Uncharacterized protein</fullName>
    </submittedName>
</protein>
<reference evidence="1 2" key="1">
    <citation type="submission" date="2024-07" db="EMBL/GenBank/DDBJ databases">
        <title>Section-level genome sequencing and comparative genomics of Aspergillus sections Usti and Cavernicolus.</title>
        <authorList>
            <consortium name="Lawrence Berkeley National Laboratory"/>
            <person name="Nybo J.L."/>
            <person name="Vesth T.C."/>
            <person name="Theobald S."/>
            <person name="Frisvad J.C."/>
            <person name="Larsen T.O."/>
            <person name="Kjaerboelling I."/>
            <person name="Rothschild-Mancinelli K."/>
            <person name="Lyhne E.K."/>
            <person name="Kogle M.E."/>
            <person name="Barry K."/>
            <person name="Clum A."/>
            <person name="Na H."/>
            <person name="Ledsgaard L."/>
            <person name="Lin J."/>
            <person name="Lipzen A."/>
            <person name="Kuo A."/>
            <person name="Riley R."/>
            <person name="Mondo S."/>
            <person name="Labutti K."/>
            <person name="Haridas S."/>
            <person name="Pangalinan J."/>
            <person name="Salamov A.A."/>
            <person name="Simmons B.A."/>
            <person name="Magnuson J.K."/>
            <person name="Chen J."/>
            <person name="Drula E."/>
            <person name="Henrissat B."/>
            <person name="Wiebenga A."/>
            <person name="Lubbers R.J."/>
            <person name="Gomes A.C."/>
            <person name="Macurrencykelacurrency M.R."/>
            <person name="Stajich J."/>
            <person name="Grigoriev I.V."/>
            <person name="Mortensen U.H."/>
            <person name="De Vries R.P."/>
            <person name="Baker S.E."/>
            <person name="Andersen M.R."/>
        </authorList>
    </citation>
    <scope>NUCLEOTIDE SEQUENCE [LARGE SCALE GENOMIC DNA]</scope>
    <source>
        <strain evidence="1 2">CBS 449.75</strain>
    </source>
</reference>
<dbReference type="GeneID" id="98141351"/>
<evidence type="ECO:0000313" key="2">
    <source>
        <dbReference type="Proteomes" id="UP001610432"/>
    </source>
</evidence>
<sequence length="147" mass="17201">MESTAEEEGNRTSVPSKWGSAYSSAQTRAFKNLGILSYRNAVLMILHTPLLLNWIEEVHPKRHSCGTKNMSLLCALHHLIGFYWFGDPEKTTHETCMEWVWKRLVATTWSEVNLKERQDVPYFMGAFFKQLSKEMETDTDRSWELQR</sequence>
<organism evidence="1 2">
    <name type="scientific">Aspergillus lucknowensis</name>
    <dbReference type="NCBI Taxonomy" id="176173"/>
    <lineage>
        <taxon>Eukaryota</taxon>
        <taxon>Fungi</taxon>
        <taxon>Dikarya</taxon>
        <taxon>Ascomycota</taxon>
        <taxon>Pezizomycotina</taxon>
        <taxon>Eurotiomycetes</taxon>
        <taxon>Eurotiomycetidae</taxon>
        <taxon>Eurotiales</taxon>
        <taxon>Aspergillaceae</taxon>
        <taxon>Aspergillus</taxon>
        <taxon>Aspergillus subgen. Nidulantes</taxon>
    </lineage>
</organism>
<accession>A0ABR4LGA6</accession>
<evidence type="ECO:0000313" key="1">
    <source>
        <dbReference type="EMBL" id="KAL2863588.1"/>
    </source>
</evidence>
<gene>
    <name evidence="1" type="ORF">BJX67DRAFT_254721</name>
</gene>
<dbReference type="SUPFAM" id="SSF54001">
    <property type="entry name" value="Cysteine proteinases"/>
    <property type="match status" value="1"/>
</dbReference>
<dbReference type="Proteomes" id="UP001610432">
    <property type="component" value="Unassembled WGS sequence"/>
</dbReference>
<dbReference type="RefSeq" id="XP_070882567.1">
    <property type="nucleotide sequence ID" value="XM_071026279.1"/>
</dbReference>
<name>A0ABR4LGA6_9EURO</name>
<dbReference type="InterPro" id="IPR038765">
    <property type="entry name" value="Papain-like_cys_pep_sf"/>
</dbReference>
<dbReference type="Gene3D" id="3.90.70.10">
    <property type="entry name" value="Cysteine proteinases"/>
    <property type="match status" value="1"/>
</dbReference>
<comment type="caution">
    <text evidence="1">The sequence shown here is derived from an EMBL/GenBank/DDBJ whole genome shotgun (WGS) entry which is preliminary data.</text>
</comment>